<dbReference type="GO" id="GO:0030976">
    <property type="term" value="F:thiamine pyrophosphate binding"/>
    <property type="evidence" value="ECO:0007669"/>
    <property type="project" value="InterPro"/>
</dbReference>
<proteinExistence type="predicted"/>
<dbReference type="InterPro" id="IPR002880">
    <property type="entry name" value="Pyrv_Fd/Flavodoxin_OxRdtase_N"/>
</dbReference>
<gene>
    <name evidence="4" type="ORF">JYP50_12300</name>
</gene>
<dbReference type="Pfam" id="PF02775">
    <property type="entry name" value="TPP_enzyme_C"/>
    <property type="match status" value="1"/>
</dbReference>
<evidence type="ECO:0000256" key="1">
    <source>
        <dbReference type="ARBA" id="ARBA00022723"/>
    </source>
</evidence>
<dbReference type="InterPro" id="IPR017896">
    <property type="entry name" value="4Fe4S_Fe-S-bd"/>
</dbReference>
<organism evidence="4 5">
    <name type="scientific">Parahaliea mediterranea</name>
    <dbReference type="NCBI Taxonomy" id="651086"/>
    <lineage>
        <taxon>Bacteria</taxon>
        <taxon>Pseudomonadati</taxon>
        <taxon>Pseudomonadota</taxon>
        <taxon>Gammaproteobacteria</taxon>
        <taxon>Cellvibrionales</taxon>
        <taxon>Halieaceae</taxon>
        <taxon>Parahaliea</taxon>
    </lineage>
</organism>
<dbReference type="Proteomes" id="UP000664303">
    <property type="component" value="Unassembled WGS sequence"/>
</dbReference>
<dbReference type="PROSITE" id="PS51379">
    <property type="entry name" value="4FE4S_FER_2"/>
    <property type="match status" value="1"/>
</dbReference>
<dbReference type="GO" id="GO:0016491">
    <property type="term" value="F:oxidoreductase activity"/>
    <property type="evidence" value="ECO:0007669"/>
    <property type="project" value="UniProtKB-KW"/>
</dbReference>
<dbReference type="AlphaFoldDB" id="A0A939DFY5"/>
<dbReference type="PANTHER" id="PTHR43710:SF5">
    <property type="entry name" value="INDOLEPYRUVATE FERREDOXIN OXIDOREDUCTASE ALPHA SUBUNIT"/>
    <property type="match status" value="1"/>
</dbReference>
<dbReference type="RefSeq" id="WP_206560828.1">
    <property type="nucleotide sequence ID" value="NZ_JAFKCZ010000008.1"/>
</dbReference>
<dbReference type="InterPro" id="IPR011766">
    <property type="entry name" value="TPP_enzyme_TPP-bd"/>
</dbReference>
<comment type="caution">
    <text evidence="4">The sequence shown here is derived from an EMBL/GenBank/DDBJ whole genome shotgun (WGS) entry which is preliminary data.</text>
</comment>
<evidence type="ECO:0000313" key="4">
    <source>
        <dbReference type="EMBL" id="MBN7797380.1"/>
    </source>
</evidence>
<accession>A0A939DFY5</accession>
<keyword evidence="5" id="KW-1185">Reference proteome</keyword>
<dbReference type="CDD" id="cd02008">
    <property type="entry name" value="TPP_IOR_alpha"/>
    <property type="match status" value="1"/>
</dbReference>
<feature type="domain" description="4Fe-4S ferredoxin-type" evidence="3">
    <location>
        <begin position="622"/>
        <end position="653"/>
    </location>
</feature>
<dbReference type="EMBL" id="JAFKCZ010000008">
    <property type="protein sequence ID" value="MBN7797380.1"/>
    <property type="molecule type" value="Genomic_DNA"/>
</dbReference>
<dbReference type="CDD" id="cd07034">
    <property type="entry name" value="TPP_PYR_PFOR_IOR-alpha_like"/>
    <property type="match status" value="1"/>
</dbReference>
<dbReference type="SUPFAM" id="SSF52518">
    <property type="entry name" value="Thiamin diphosphate-binding fold (THDP-binding)"/>
    <property type="match status" value="2"/>
</dbReference>
<protein>
    <submittedName>
        <fullName evidence="4">Indolepyruvate ferredoxin oxidoreductase subunit alpha</fullName>
    </submittedName>
</protein>
<dbReference type="Gene3D" id="3.40.50.970">
    <property type="match status" value="2"/>
</dbReference>
<dbReference type="InterPro" id="IPR029061">
    <property type="entry name" value="THDP-binding"/>
</dbReference>
<dbReference type="PANTHER" id="PTHR43710">
    <property type="entry name" value="2-HYDROXYACYL-COA LYASE"/>
    <property type="match status" value="1"/>
</dbReference>
<dbReference type="InterPro" id="IPR045025">
    <property type="entry name" value="HACL1-like"/>
</dbReference>
<keyword evidence="2" id="KW-0560">Oxidoreductase</keyword>
<evidence type="ECO:0000259" key="3">
    <source>
        <dbReference type="PROSITE" id="PS51379"/>
    </source>
</evidence>
<reference evidence="4" key="1">
    <citation type="submission" date="2021-02" db="EMBL/GenBank/DDBJ databases">
        <title>PHA producing bacteria isolated from coastal sediment in Guangdong, Shenzhen.</title>
        <authorList>
            <person name="Zheng W."/>
            <person name="Yu S."/>
            <person name="Huang Y."/>
        </authorList>
    </citation>
    <scope>NUCLEOTIDE SEQUENCE</scope>
    <source>
        <strain evidence="4">TN14-10</strain>
    </source>
</reference>
<evidence type="ECO:0000313" key="5">
    <source>
        <dbReference type="Proteomes" id="UP000664303"/>
    </source>
</evidence>
<evidence type="ECO:0000256" key="2">
    <source>
        <dbReference type="ARBA" id="ARBA00023002"/>
    </source>
</evidence>
<sequence>MAERSFAEEVLKLRAGDGEVFKGEGILAITKALLQSGVSYVSGYQGAPISALMDVLNDAQDILGELGVHFEAAGSEATAAAMLSASINYPLRGAVTWKSTVGTNVASDALSNLASSGVTGGAMVIVGEDYGEGSSIMQERTYAFAMKAQMWLLDPRPNLPSIVDMVEKGFELSEASNTPLFFMMRIRGCHVSGEFVAHDNVPPRYSDSNPVIPNREADKIILPPNVYAHEREKIAQRLPAAIEFIKERKLNEFFPGKHGDLGIIVQGGCYNTLVRALQRQGLSDVLGNSDIPIYVMNVAYPLVPDELVQFCADKKQVLVLEEGQPEYVEQGINTVLRRADVQTRVYGKDIMPMAGEYTGQVMLLGIARFLEAAGMTPALGSAAVAAMETPLSEDDQRELLSNVPPRPSGLCTGCPERPLFSAVKQVQKELGPFHISSDIGCHSFATLAPFNLGNTIMGYGLSLASSSSIRHTLPHKSISIMGDGGFWHNGLTSGVTSAVFNKHDGLLIIVDNGYAAATGGQDIPSLVEPNKIIATTIDTDAPAREDQQPIEDACRGAGVRWIRTVSTYNIEAMKNTLREALTTDEGGLKVIIAEGECMLNRQRRIKPLMKRSIADGKRTLRARFMVDAETCTGDHACIRLSGCPSLTIKPNPDPLRKDPVSYVDNSCVGCGVCGENVHSAILCPSFSRVDLVYNPSWRDRMMGKLRQTVIGWMQSRDDDQQAAGTL</sequence>
<dbReference type="GO" id="GO:0044281">
    <property type="term" value="P:small molecule metabolic process"/>
    <property type="evidence" value="ECO:0007669"/>
    <property type="project" value="UniProtKB-ARBA"/>
</dbReference>
<dbReference type="GO" id="GO:0046872">
    <property type="term" value="F:metal ion binding"/>
    <property type="evidence" value="ECO:0007669"/>
    <property type="project" value="UniProtKB-KW"/>
</dbReference>
<keyword evidence="1" id="KW-0479">Metal-binding</keyword>
<name>A0A939DFY5_9GAMM</name>